<evidence type="ECO:0000256" key="1">
    <source>
        <dbReference type="SAM" id="MobiDB-lite"/>
    </source>
</evidence>
<feature type="region of interest" description="Disordered" evidence="1">
    <location>
        <begin position="397"/>
        <end position="436"/>
    </location>
</feature>
<feature type="domain" description="Telomeric single stranded DNA binding POT1/Cdc13" evidence="2">
    <location>
        <begin position="1054"/>
        <end position="1222"/>
    </location>
</feature>
<dbReference type="SUPFAM" id="SSF50249">
    <property type="entry name" value="Nucleic acid-binding proteins"/>
    <property type="match status" value="1"/>
</dbReference>
<dbReference type="GO" id="GO:0000781">
    <property type="term" value="C:chromosome, telomeric region"/>
    <property type="evidence" value="ECO:0007669"/>
    <property type="project" value="InterPro"/>
</dbReference>
<dbReference type="AlphaFoldDB" id="A0A0D2AR07"/>
<feature type="region of interest" description="Disordered" evidence="1">
    <location>
        <begin position="606"/>
        <end position="625"/>
    </location>
</feature>
<dbReference type="Pfam" id="PF02765">
    <property type="entry name" value="POT1"/>
    <property type="match status" value="1"/>
</dbReference>
<feature type="compositionally biased region" description="Basic and acidic residues" evidence="1">
    <location>
        <begin position="672"/>
        <end position="691"/>
    </location>
</feature>
<sequence length="1227" mass="134985">MDIIRISELAKESSEIEDKCIRAVVTLIWPYSSSTQRAAFLLAEPDFRLRNKKGQVRVQLTGAAAKAVARSKISIGDELFLNLEGARCMEATAGISTPGKSVDVELAYSNRLVCSIFRNQELLKKLNIADRQGSESRCPSSSSTKPQTPSRPSYQWQSSYDRGYGLSNTPASSAFHKRARVVSGDLVDSPYDPFANDVDTLNSDRKRPRLAWGGEGSWSVKDGVPSPTKRGQRYDWLQMVETQASEESREVGMIASHINTESQLPSTPTTTNADGSYSETNRHEYLPVRSGTTEDEDVNEAIPLHGNLDDEDIAVVPTARSLLPAATASRFHVFRDQSSIRAPSKVLEATLHNGSATQVAADVKPTVLRDDATSLGLIPKDLNKVKDNFPNLKLSACGNSPRAENPNLHTSNLPAESCRQLQSPNKSPSFESMMPPRLPSLLSDTPVRPKMHSQQPSMLLVPSSISIEESPPYTDTVGSSLQSSFAGKPSGLSPILPDWMLQLGFGFVNDTIDQESFGENTEEQNKNVHRNKLLDEGIESSHPNSQPQPLPTSGAQPKTANEEASSDNKEANTGLLKSQNLKATSSHEDSIVAQNLSVQYSLGTKSTVSKSTETPGSGWRSSSAQPWEAHISEGHFFLGTFTDTTASEMHSTFYKEADDSLSGYIHGREDENKADAQDHAGEDKVAFDKTQRSPQTRDLNIAVLGSKSSISFDGTDDPESRYPSLPQLLSSQSRSAPPLVSSMTTVKPIAKDVPSERDESQFSTSKHDLIENIGAYHETPSALLRNSEPPFHSFPLNAGEYRKDSFEDDRTGGAISASELTARQSQNHEDEDSSNSTSFLWQNMPLSTSFCVPQQDPKLPLTPNLSQDSYQEQLLQANFNSAQDKSLPTPSATQSATHEPLREGRTQSFVTETDSGRAQWQEHLVGTGEDTPPRDPAKLASLYLSPWYDLTPKKVEDEKHVGKAGRSVVFVQQDSDSQKSSCVEDESGNSEKVNTLESANDRETSPVSPAPVADIVQQKNMDSDFSFNLSQITRARGLLTDFSYYSPLPGLFSNLRIPSNSHCYNDGYVDVIAVVTKPTTKPLRADRGQRDYHTTLSITDPAFYPRNMRVQVFRPWREALPAADKGDIVLLRGFEVFSSTGNVGVGLKSVESSAWCVWRFLADAEVATATGDSSVDDKAWAWLRRERNDLIDWNQREEIRGPPVEFGEQERVFVKDLKTWWAKTATG</sequence>
<evidence type="ECO:0000313" key="4">
    <source>
        <dbReference type="Proteomes" id="UP000053259"/>
    </source>
</evidence>
<organism evidence="3 4">
    <name type="scientific">Verruconis gallopava</name>
    <dbReference type="NCBI Taxonomy" id="253628"/>
    <lineage>
        <taxon>Eukaryota</taxon>
        <taxon>Fungi</taxon>
        <taxon>Dikarya</taxon>
        <taxon>Ascomycota</taxon>
        <taxon>Pezizomycotina</taxon>
        <taxon>Dothideomycetes</taxon>
        <taxon>Pleosporomycetidae</taxon>
        <taxon>Venturiales</taxon>
        <taxon>Sympoventuriaceae</taxon>
        <taxon>Verruconis</taxon>
    </lineage>
</organism>
<dbReference type="InterPro" id="IPR012340">
    <property type="entry name" value="NA-bd_OB-fold"/>
</dbReference>
<feature type="compositionally biased region" description="Polar residues" evidence="1">
    <location>
        <begin position="883"/>
        <end position="897"/>
    </location>
</feature>
<dbReference type="HOGENOM" id="CLU_301919_0_0_1"/>
<dbReference type="STRING" id="253628.A0A0D2AR07"/>
<feature type="region of interest" description="Disordered" evidence="1">
    <location>
        <begin position="883"/>
        <end position="905"/>
    </location>
</feature>
<feature type="compositionally biased region" description="Polar residues" evidence="1">
    <location>
        <begin position="541"/>
        <end position="563"/>
    </location>
</feature>
<dbReference type="OrthoDB" id="5363079at2759"/>
<feature type="compositionally biased region" description="Polar residues" evidence="1">
    <location>
        <begin position="407"/>
        <end position="430"/>
    </location>
</feature>
<protein>
    <recommendedName>
        <fullName evidence="2">Telomeric single stranded DNA binding POT1/Cdc13 domain-containing protein</fullName>
    </recommendedName>
</protein>
<dbReference type="GO" id="GO:0003677">
    <property type="term" value="F:DNA binding"/>
    <property type="evidence" value="ECO:0007669"/>
    <property type="project" value="InterPro"/>
</dbReference>
<feature type="region of interest" description="Disordered" evidence="1">
    <location>
        <begin position="672"/>
        <end position="697"/>
    </location>
</feature>
<feature type="region of interest" description="Disordered" evidence="1">
    <location>
        <begin position="206"/>
        <end position="230"/>
    </location>
</feature>
<dbReference type="Proteomes" id="UP000053259">
    <property type="component" value="Unassembled WGS sequence"/>
</dbReference>
<keyword evidence="4" id="KW-1185">Reference proteome</keyword>
<dbReference type="GO" id="GO:0000723">
    <property type="term" value="P:telomere maintenance"/>
    <property type="evidence" value="ECO:0007669"/>
    <property type="project" value="InterPro"/>
</dbReference>
<proteinExistence type="predicted"/>
<feature type="region of interest" description="Disordered" evidence="1">
    <location>
        <begin position="133"/>
        <end position="159"/>
    </location>
</feature>
<accession>A0A0D2AR07</accession>
<dbReference type="GeneID" id="27315068"/>
<feature type="region of interest" description="Disordered" evidence="1">
    <location>
        <begin position="972"/>
        <end position="1008"/>
    </location>
</feature>
<evidence type="ECO:0000313" key="3">
    <source>
        <dbReference type="EMBL" id="KIW01624.1"/>
    </source>
</evidence>
<dbReference type="EMBL" id="KN847554">
    <property type="protein sequence ID" value="KIW01624.1"/>
    <property type="molecule type" value="Genomic_DNA"/>
</dbReference>
<feature type="compositionally biased region" description="Low complexity" evidence="1">
    <location>
        <begin position="139"/>
        <end position="153"/>
    </location>
</feature>
<dbReference type="InParanoid" id="A0A0D2AR07"/>
<name>A0A0D2AR07_9PEZI</name>
<gene>
    <name evidence="3" type="ORF">PV09_07095</name>
</gene>
<feature type="region of interest" description="Disordered" evidence="1">
    <location>
        <begin position="818"/>
        <end position="839"/>
    </location>
</feature>
<dbReference type="SMART" id="SM00976">
    <property type="entry name" value="Telo_bind"/>
    <property type="match status" value="1"/>
</dbReference>
<dbReference type="Gene3D" id="2.40.50.140">
    <property type="entry name" value="Nucleic acid-binding proteins"/>
    <property type="match status" value="1"/>
</dbReference>
<dbReference type="RefSeq" id="XP_016211493.1">
    <property type="nucleotide sequence ID" value="XM_016360816.1"/>
</dbReference>
<reference evidence="3 4" key="1">
    <citation type="submission" date="2015-01" db="EMBL/GenBank/DDBJ databases">
        <title>The Genome Sequence of Ochroconis gallopava CBS43764.</title>
        <authorList>
            <consortium name="The Broad Institute Genomics Platform"/>
            <person name="Cuomo C."/>
            <person name="de Hoog S."/>
            <person name="Gorbushina A."/>
            <person name="Stielow B."/>
            <person name="Teixiera M."/>
            <person name="Abouelleil A."/>
            <person name="Chapman S.B."/>
            <person name="Priest M."/>
            <person name="Young S.K."/>
            <person name="Wortman J."/>
            <person name="Nusbaum C."/>
            <person name="Birren B."/>
        </authorList>
    </citation>
    <scope>NUCLEOTIDE SEQUENCE [LARGE SCALE GENOMIC DNA]</scope>
    <source>
        <strain evidence="3 4">CBS 43764</strain>
    </source>
</reference>
<feature type="region of interest" description="Disordered" evidence="1">
    <location>
        <begin position="537"/>
        <end position="572"/>
    </location>
</feature>
<dbReference type="VEuPathDB" id="FungiDB:PV09_07095"/>
<dbReference type="InterPro" id="IPR011564">
    <property type="entry name" value="Telomer_end-bd_POT1/Cdc13"/>
</dbReference>
<evidence type="ECO:0000259" key="2">
    <source>
        <dbReference type="SMART" id="SM00976"/>
    </source>
</evidence>
<feature type="compositionally biased region" description="Polar residues" evidence="1">
    <location>
        <begin position="972"/>
        <end position="981"/>
    </location>
</feature>